<reference evidence="1" key="1">
    <citation type="submission" date="2022-08" db="EMBL/GenBank/DDBJ databases">
        <title>Genome Sequence of Fusarium decemcellulare.</title>
        <authorList>
            <person name="Buettner E."/>
        </authorList>
    </citation>
    <scope>NUCLEOTIDE SEQUENCE</scope>
    <source>
        <strain evidence="1">Babe19</strain>
    </source>
</reference>
<evidence type="ECO:0000313" key="2">
    <source>
        <dbReference type="Proteomes" id="UP001148629"/>
    </source>
</evidence>
<accession>A0ACC1RUG2</accession>
<dbReference type="Proteomes" id="UP001148629">
    <property type="component" value="Unassembled WGS sequence"/>
</dbReference>
<evidence type="ECO:0000313" key="1">
    <source>
        <dbReference type="EMBL" id="KAJ3525320.1"/>
    </source>
</evidence>
<name>A0ACC1RUG2_9HYPO</name>
<gene>
    <name evidence="1" type="ORF">NM208_g11693</name>
</gene>
<proteinExistence type="predicted"/>
<protein>
    <submittedName>
        <fullName evidence="1">Uncharacterized protein</fullName>
    </submittedName>
</protein>
<dbReference type="EMBL" id="JANRMS010001929">
    <property type="protein sequence ID" value="KAJ3525320.1"/>
    <property type="molecule type" value="Genomic_DNA"/>
</dbReference>
<keyword evidence="2" id="KW-1185">Reference proteome</keyword>
<sequence>MLFAEQLWVDITGDADQMMEPFTATNQASRELPYVSLVQFLMYFEAWLKLHEHLKCIQYIHPLRAIKRMYEADITVGAGAFTIQQNAIDEVEVRRLVLKATSQCPELRVGSRVDYFPFMMNGTGTAMPHPQDFRTCPPLSPTLPNRLSSAKN</sequence>
<comment type="caution">
    <text evidence="1">The sequence shown here is derived from an EMBL/GenBank/DDBJ whole genome shotgun (WGS) entry which is preliminary data.</text>
</comment>
<organism evidence="1 2">
    <name type="scientific">Fusarium decemcellulare</name>
    <dbReference type="NCBI Taxonomy" id="57161"/>
    <lineage>
        <taxon>Eukaryota</taxon>
        <taxon>Fungi</taxon>
        <taxon>Dikarya</taxon>
        <taxon>Ascomycota</taxon>
        <taxon>Pezizomycotina</taxon>
        <taxon>Sordariomycetes</taxon>
        <taxon>Hypocreomycetidae</taxon>
        <taxon>Hypocreales</taxon>
        <taxon>Nectriaceae</taxon>
        <taxon>Fusarium</taxon>
        <taxon>Fusarium decemcellulare species complex</taxon>
    </lineage>
</organism>